<dbReference type="Pfam" id="PF06808">
    <property type="entry name" value="DctM"/>
    <property type="match status" value="1"/>
</dbReference>
<keyword evidence="2" id="KW-0472">Membrane</keyword>
<feature type="transmembrane region" description="Helical" evidence="2">
    <location>
        <begin position="564"/>
        <end position="587"/>
    </location>
</feature>
<accession>A0ABV7VLF2</accession>
<evidence type="ECO:0000256" key="2">
    <source>
        <dbReference type="SAM" id="Phobius"/>
    </source>
</evidence>
<keyword evidence="2" id="KW-1133">Transmembrane helix</keyword>
<keyword evidence="2" id="KW-0812">Transmembrane</keyword>
<feature type="transmembrane region" description="Helical" evidence="2">
    <location>
        <begin position="52"/>
        <end position="69"/>
    </location>
</feature>
<evidence type="ECO:0000256" key="1">
    <source>
        <dbReference type="RuleBase" id="RU369079"/>
    </source>
</evidence>
<sequence>MISKDMFVETPAPVTGRTVIGWLTMALALSFVAFQIYTAGFGQFPPLVQRSIHVGLAIGLVYLSAAAKLDVNLRRWALAAAAAAALLACGYLVLNDERLTNEIAVAISPVEIVLGLTLLLLILDSARRSTGWILPIMVTAMLGYTLFGDLISGNWGHPVVSLEFMMEQLYLGTEGIWGTVTGLSASLISIFIIFGCFLLATGASETFMKVALIVAGRSPGGAAKVANVSSAMFGMINGAAVANVATVGNFTIPMMQRLGYRPAFAGAVEATASSGGQITPPVMGAGAFIMAELLRLPYLAVASAAVIPSFLFYVCIWASIDVEARREGLRPVDKADIPRWRDVLNMREAFPLAATILVMAGAMFTGRSAGLAAFLAIVTNVSLYMLLGSWDRSAVTERLRRLLEGARMGALNVVSLVSLLVCAQIILSLIGFTGVGIKLSELILGVGGTQGTFVTVFLVMIVAIVLGMGMPTTAAYLLAAAVCIPPMITLGLPPLSAHFFVFYGALLSALTPPVCTAVYTAAVITQTDWWPIAVESMKLAVMKFIMPFYFIFRPEILLAGSTVDIIRVLVVGVVASLLFSVATGGYYRRPVPGILRLALGAIALGTIDAGWITDILAVAALAGLWLWQRKPVVATA</sequence>
<dbReference type="InterPro" id="IPR010656">
    <property type="entry name" value="DctM"/>
</dbReference>
<feature type="transmembrane region" description="Helical" evidence="2">
    <location>
        <begin position="474"/>
        <end position="492"/>
    </location>
</feature>
<dbReference type="PANTHER" id="PTHR43849:SF2">
    <property type="entry name" value="BLL3936 PROTEIN"/>
    <property type="match status" value="1"/>
</dbReference>
<evidence type="ECO:0000313" key="4">
    <source>
        <dbReference type="EMBL" id="MFC3678350.1"/>
    </source>
</evidence>
<feature type="transmembrane region" description="Helical" evidence="2">
    <location>
        <begin position="298"/>
        <end position="320"/>
    </location>
</feature>
<dbReference type="PANTHER" id="PTHR43849">
    <property type="entry name" value="BLL3936 PROTEIN"/>
    <property type="match status" value="1"/>
</dbReference>
<feature type="transmembrane region" description="Helical" evidence="2">
    <location>
        <begin position="499"/>
        <end position="524"/>
    </location>
</feature>
<feature type="transmembrane region" description="Helical" evidence="2">
    <location>
        <begin position="530"/>
        <end position="552"/>
    </location>
</feature>
<gene>
    <name evidence="4" type="ORF">ACFOOQ_22585</name>
</gene>
<comment type="function">
    <text evidence="1">Part of the tripartite ATP-independent periplasmic (TRAP) transport system.</text>
</comment>
<dbReference type="EMBL" id="JBHRYJ010000008">
    <property type="protein sequence ID" value="MFC3678350.1"/>
    <property type="molecule type" value="Genomic_DNA"/>
</dbReference>
<keyword evidence="1" id="KW-0813">Transport</keyword>
<evidence type="ECO:0000259" key="3">
    <source>
        <dbReference type="Pfam" id="PF06808"/>
    </source>
</evidence>
<feature type="transmembrane region" description="Helical" evidence="2">
    <location>
        <begin position="106"/>
        <end position="123"/>
    </location>
</feature>
<reference evidence="5" key="1">
    <citation type="journal article" date="2019" name="Int. J. Syst. Evol. Microbiol.">
        <title>The Global Catalogue of Microorganisms (GCM) 10K type strain sequencing project: providing services to taxonomists for standard genome sequencing and annotation.</title>
        <authorList>
            <consortium name="The Broad Institute Genomics Platform"/>
            <consortium name="The Broad Institute Genome Sequencing Center for Infectious Disease"/>
            <person name="Wu L."/>
            <person name="Ma J."/>
        </authorList>
    </citation>
    <scope>NUCLEOTIDE SEQUENCE [LARGE SCALE GENOMIC DNA]</scope>
    <source>
        <strain evidence="5">KCTC 42182</strain>
    </source>
</reference>
<feature type="transmembrane region" description="Helical" evidence="2">
    <location>
        <begin position="349"/>
        <end position="366"/>
    </location>
</feature>
<feature type="transmembrane region" description="Helical" evidence="2">
    <location>
        <begin position="371"/>
        <end position="390"/>
    </location>
</feature>
<feature type="transmembrane region" description="Helical" evidence="2">
    <location>
        <begin position="20"/>
        <end position="40"/>
    </location>
</feature>
<dbReference type="RefSeq" id="WP_379729980.1">
    <property type="nucleotide sequence ID" value="NZ_JBHRYJ010000008.1"/>
</dbReference>
<protein>
    <submittedName>
        <fullName evidence="4">TRAP transporter permease</fullName>
    </submittedName>
</protein>
<feature type="transmembrane region" description="Helical" evidence="2">
    <location>
        <begin position="410"/>
        <end position="430"/>
    </location>
</feature>
<comment type="subcellular location">
    <subcellularLocation>
        <location evidence="1">Cell inner membrane</location>
        <topology evidence="1">Multi-pass membrane protein</topology>
    </subcellularLocation>
</comment>
<organism evidence="4 5">
    <name type="scientific">Ferrovibrio xuzhouensis</name>
    <dbReference type="NCBI Taxonomy" id="1576914"/>
    <lineage>
        <taxon>Bacteria</taxon>
        <taxon>Pseudomonadati</taxon>
        <taxon>Pseudomonadota</taxon>
        <taxon>Alphaproteobacteria</taxon>
        <taxon>Rhodospirillales</taxon>
        <taxon>Rhodospirillaceae</taxon>
        <taxon>Ferrovibrio</taxon>
    </lineage>
</organism>
<feature type="transmembrane region" description="Helical" evidence="2">
    <location>
        <begin position="442"/>
        <end position="468"/>
    </location>
</feature>
<proteinExistence type="predicted"/>
<dbReference type="InterPro" id="IPR011853">
    <property type="entry name" value="TRAP_DctM-Dct_fused"/>
</dbReference>
<dbReference type="NCBIfam" id="TIGR02123">
    <property type="entry name" value="TRAP_fused"/>
    <property type="match status" value="1"/>
</dbReference>
<name>A0ABV7VLF2_9PROT</name>
<evidence type="ECO:0000313" key="5">
    <source>
        <dbReference type="Proteomes" id="UP001595711"/>
    </source>
</evidence>
<keyword evidence="1" id="KW-0997">Cell inner membrane</keyword>
<keyword evidence="5" id="KW-1185">Reference proteome</keyword>
<feature type="transmembrane region" description="Helical" evidence="2">
    <location>
        <begin position="599"/>
        <end position="627"/>
    </location>
</feature>
<feature type="transmembrane region" description="Helical" evidence="2">
    <location>
        <begin position="175"/>
        <end position="200"/>
    </location>
</feature>
<keyword evidence="1" id="KW-1003">Cell membrane</keyword>
<feature type="domain" description="TRAP C4-dicarboxylate transport system permease DctM subunit" evidence="3">
    <location>
        <begin position="119"/>
        <end position="561"/>
    </location>
</feature>
<dbReference type="Proteomes" id="UP001595711">
    <property type="component" value="Unassembled WGS sequence"/>
</dbReference>
<comment type="caution">
    <text evidence="4">The sequence shown here is derived from an EMBL/GenBank/DDBJ whole genome shotgun (WGS) entry which is preliminary data.</text>
</comment>
<feature type="transmembrane region" description="Helical" evidence="2">
    <location>
        <begin position="76"/>
        <end position="94"/>
    </location>
</feature>
<feature type="transmembrane region" description="Helical" evidence="2">
    <location>
        <begin position="132"/>
        <end position="155"/>
    </location>
</feature>